<evidence type="ECO:0000313" key="9">
    <source>
        <dbReference type="Proteomes" id="UP001498398"/>
    </source>
</evidence>
<comment type="cofactor">
    <cofactor evidence="1 6">
        <name>a divalent metal cation</name>
        <dbReference type="ChEBI" id="CHEBI:60240"/>
    </cofactor>
</comment>
<evidence type="ECO:0000256" key="5">
    <source>
        <dbReference type="ARBA" id="ARBA00048124"/>
    </source>
</evidence>
<gene>
    <name evidence="8" type="ORF">VKT23_001641</name>
</gene>
<dbReference type="PANTHER" id="PTHR12395:SF9">
    <property type="entry name" value="DECAPPING AND EXORIBONUCLEASE PROTEIN"/>
    <property type="match status" value="1"/>
</dbReference>
<accession>A0ABR1JZI1</accession>
<keyword evidence="9" id="KW-1185">Reference proteome</keyword>
<evidence type="ECO:0000256" key="6">
    <source>
        <dbReference type="RuleBase" id="RU367113"/>
    </source>
</evidence>
<comment type="catalytic activity">
    <reaction evidence="4">
        <text>a 5'-end triphospho-ribonucleoside in mRNA + H2O = a 5'-end phospho-ribonucleoside in mRNA + diphosphate + H(+)</text>
        <dbReference type="Rhea" id="RHEA:78683"/>
        <dbReference type="Rhea" id="RHEA-COMP:15692"/>
        <dbReference type="Rhea" id="RHEA-COMP:17164"/>
        <dbReference type="ChEBI" id="CHEBI:15377"/>
        <dbReference type="ChEBI" id="CHEBI:15378"/>
        <dbReference type="ChEBI" id="CHEBI:33019"/>
        <dbReference type="ChEBI" id="CHEBI:138282"/>
        <dbReference type="ChEBI" id="CHEBI:167618"/>
    </reaction>
    <physiologicalReaction direction="left-to-right" evidence="4">
        <dbReference type="Rhea" id="RHEA:78684"/>
    </physiologicalReaction>
</comment>
<dbReference type="PANTHER" id="PTHR12395">
    <property type="entry name" value="DOM-3 RELATED"/>
    <property type="match status" value="1"/>
</dbReference>
<dbReference type="EC" id="3.6.1.-" evidence="6"/>
<feature type="domain" description="RAI1-like" evidence="7">
    <location>
        <begin position="61"/>
        <end position="386"/>
    </location>
</feature>
<reference evidence="8 9" key="1">
    <citation type="submission" date="2024-01" db="EMBL/GenBank/DDBJ databases">
        <title>A draft genome for the cacao thread blight pathogen Marasmiellus scandens.</title>
        <authorList>
            <person name="Baruah I.K."/>
            <person name="Leung J."/>
            <person name="Bukari Y."/>
            <person name="Amoako-Attah I."/>
            <person name="Meinhardt L.W."/>
            <person name="Bailey B.A."/>
            <person name="Cohen S.P."/>
        </authorList>
    </citation>
    <scope>NUCLEOTIDE SEQUENCE [LARGE SCALE GENOMIC DNA]</scope>
    <source>
        <strain evidence="8 9">GH-19</strain>
    </source>
</reference>
<proteinExistence type="inferred from homology"/>
<protein>
    <recommendedName>
        <fullName evidence="6">Decapping nuclease</fullName>
        <ecNumber evidence="6">3.6.1.-</ecNumber>
    </recommendedName>
</protein>
<sequence>MIRHSRQSQRNVASHLRAFSKTQLPVQIQSNSNANADTDSEFLFISHEHAPRLAHVRLGPPSQVACYSRVGLDQFNYNENSSLRRFVQPLSEGKLKPPPVSSKRELAEINRPKRVDQLVQACLGTDRGRKALLQADVVLTRNVLLRMMHGLGKFNVSYADGRLFIEEHEEKLFQANSTGMLAKYGFHSKYSKPYYPKTAHNMPNRLNDWSAVIQRSLGGLNILMSGEVDCVKGKYTANPDCYLELRSRPIGSSSSPYLGKGHWKDLKDWFFRMHLMGTPELFLGLRNPQNNSIVVQTQLLRTEDIPDVVASLEQDVTPSKPLWDPQESVVQAFQTLYMLKDWAQRMTDRLEPIPRARSIHHDLVWRAEMRGRKNQGFFIRELSSKDKERLWYGPETPLWKEGGGPLPAGKNGIVSKPLIRKLTELDLETVIRT</sequence>
<dbReference type="InterPro" id="IPR039039">
    <property type="entry name" value="RAI1-like_fam"/>
</dbReference>
<comment type="function">
    <text evidence="6">Decapping enzyme for NAD-capped RNAs: specifically hydrolyzes the nicotinamide adenine dinucleotide (NAD) cap from a subset of RNAs by removing the entire NAD moiety from the 5'-end of an NAD-capped RNA.</text>
</comment>
<keyword evidence="6" id="KW-0479">Metal-binding</keyword>
<dbReference type="InterPro" id="IPR013961">
    <property type="entry name" value="RAI1"/>
</dbReference>
<dbReference type="EMBL" id="JBANRG010000002">
    <property type="protein sequence ID" value="KAK7470203.1"/>
    <property type="molecule type" value="Genomic_DNA"/>
</dbReference>
<evidence type="ECO:0000256" key="4">
    <source>
        <dbReference type="ARBA" id="ARBA00044692"/>
    </source>
</evidence>
<organism evidence="8 9">
    <name type="scientific">Marasmiellus scandens</name>
    <dbReference type="NCBI Taxonomy" id="2682957"/>
    <lineage>
        <taxon>Eukaryota</taxon>
        <taxon>Fungi</taxon>
        <taxon>Dikarya</taxon>
        <taxon>Basidiomycota</taxon>
        <taxon>Agaricomycotina</taxon>
        <taxon>Agaricomycetes</taxon>
        <taxon>Agaricomycetidae</taxon>
        <taxon>Agaricales</taxon>
        <taxon>Marasmiineae</taxon>
        <taxon>Omphalotaceae</taxon>
        <taxon>Marasmiellus</taxon>
    </lineage>
</organism>
<keyword evidence="6" id="KW-0378">Hydrolase</keyword>
<comment type="catalytic activity">
    <reaction evidence="5">
        <text>a 5'-end NAD(+)-phospho-ribonucleoside in mRNA + H2O = a 5'-end phospho-ribonucleoside in mRNA + NAD(+) + H(+)</text>
        <dbReference type="Rhea" id="RHEA:60880"/>
        <dbReference type="Rhea" id="RHEA-COMP:15692"/>
        <dbReference type="Rhea" id="RHEA-COMP:15698"/>
        <dbReference type="ChEBI" id="CHEBI:15377"/>
        <dbReference type="ChEBI" id="CHEBI:15378"/>
        <dbReference type="ChEBI" id="CHEBI:57540"/>
        <dbReference type="ChEBI" id="CHEBI:138282"/>
        <dbReference type="ChEBI" id="CHEBI:144029"/>
    </reaction>
    <physiologicalReaction direction="left-to-right" evidence="5">
        <dbReference type="Rhea" id="RHEA:60881"/>
    </physiologicalReaction>
</comment>
<comment type="catalytic activity">
    <reaction evidence="3">
        <text>a 5'-end (N(7)-methyl 5'-triphosphoguanosine)-ribonucleoside-ribonucleotide in mRNA + H2O = a (N(7)-methyl 5'-triphosphoguanosine)-nucleoside + a 5'-end phospho-ribonucleoside in mRNA + H(+)</text>
        <dbReference type="Rhea" id="RHEA:66928"/>
        <dbReference type="Rhea" id="RHEA-COMP:15692"/>
        <dbReference type="Rhea" id="RHEA-COMP:17313"/>
        <dbReference type="ChEBI" id="CHEBI:15377"/>
        <dbReference type="ChEBI" id="CHEBI:15378"/>
        <dbReference type="ChEBI" id="CHEBI:138282"/>
        <dbReference type="ChEBI" id="CHEBI:172876"/>
        <dbReference type="ChEBI" id="CHEBI:172877"/>
    </reaction>
    <physiologicalReaction direction="left-to-right" evidence="3">
        <dbReference type="Rhea" id="RHEA:66929"/>
    </physiologicalReaction>
</comment>
<evidence type="ECO:0000259" key="7">
    <source>
        <dbReference type="Pfam" id="PF08652"/>
    </source>
</evidence>
<dbReference type="Pfam" id="PF08652">
    <property type="entry name" value="RAI1"/>
    <property type="match status" value="1"/>
</dbReference>
<name>A0ABR1JZI1_9AGAR</name>
<keyword evidence="6" id="KW-0540">Nuclease</keyword>
<evidence type="ECO:0000256" key="3">
    <source>
        <dbReference type="ARBA" id="ARBA00044676"/>
    </source>
</evidence>
<comment type="caution">
    <text evidence="8">The sequence shown here is derived from an EMBL/GenBank/DDBJ whole genome shotgun (WGS) entry which is preliminary data.</text>
</comment>
<keyword evidence="6" id="KW-0539">Nucleus</keyword>
<keyword evidence="6" id="KW-0547">Nucleotide-binding</keyword>
<keyword evidence="6" id="KW-0694">RNA-binding</keyword>
<evidence type="ECO:0000256" key="1">
    <source>
        <dbReference type="ARBA" id="ARBA00001968"/>
    </source>
</evidence>
<evidence type="ECO:0000313" key="8">
    <source>
        <dbReference type="EMBL" id="KAK7470203.1"/>
    </source>
</evidence>
<dbReference type="Proteomes" id="UP001498398">
    <property type="component" value="Unassembled WGS sequence"/>
</dbReference>
<evidence type="ECO:0000256" key="2">
    <source>
        <dbReference type="ARBA" id="ARBA00006562"/>
    </source>
</evidence>
<comment type="subcellular location">
    <subcellularLocation>
        <location evidence="6">Nucleus</location>
    </subcellularLocation>
</comment>
<comment type="similarity">
    <text evidence="2 6">Belongs to the DXO/Dom3Z family.</text>
</comment>